<evidence type="ECO:0000313" key="2">
    <source>
        <dbReference type="EMBL" id="KAK4455549.1"/>
    </source>
</evidence>
<comment type="caution">
    <text evidence="2">The sequence shown here is derived from an EMBL/GenBank/DDBJ whole genome shotgun (WGS) entry which is preliminary data.</text>
</comment>
<keyword evidence="1" id="KW-0472">Membrane</keyword>
<dbReference type="AlphaFoldDB" id="A0AAV9H5I0"/>
<gene>
    <name evidence="2" type="ORF">QBC34DRAFT_374380</name>
</gene>
<dbReference type="EMBL" id="MU865914">
    <property type="protein sequence ID" value="KAK4455549.1"/>
    <property type="molecule type" value="Genomic_DNA"/>
</dbReference>
<feature type="transmembrane region" description="Helical" evidence="1">
    <location>
        <begin position="21"/>
        <end position="39"/>
    </location>
</feature>
<reference evidence="2" key="1">
    <citation type="journal article" date="2023" name="Mol. Phylogenet. Evol.">
        <title>Genome-scale phylogeny and comparative genomics of the fungal order Sordariales.</title>
        <authorList>
            <person name="Hensen N."/>
            <person name="Bonometti L."/>
            <person name="Westerberg I."/>
            <person name="Brannstrom I.O."/>
            <person name="Guillou S."/>
            <person name="Cros-Aarteil S."/>
            <person name="Calhoun S."/>
            <person name="Haridas S."/>
            <person name="Kuo A."/>
            <person name="Mondo S."/>
            <person name="Pangilinan J."/>
            <person name="Riley R."/>
            <person name="LaButti K."/>
            <person name="Andreopoulos B."/>
            <person name="Lipzen A."/>
            <person name="Chen C."/>
            <person name="Yan M."/>
            <person name="Daum C."/>
            <person name="Ng V."/>
            <person name="Clum A."/>
            <person name="Steindorff A."/>
            <person name="Ohm R.A."/>
            <person name="Martin F."/>
            <person name="Silar P."/>
            <person name="Natvig D.O."/>
            <person name="Lalanne C."/>
            <person name="Gautier V."/>
            <person name="Ament-Velasquez S.L."/>
            <person name="Kruys A."/>
            <person name="Hutchinson M.I."/>
            <person name="Powell A.J."/>
            <person name="Barry K."/>
            <person name="Miller A.N."/>
            <person name="Grigoriev I.V."/>
            <person name="Debuchy R."/>
            <person name="Gladieux P."/>
            <person name="Hiltunen Thoren M."/>
            <person name="Johannesson H."/>
        </authorList>
    </citation>
    <scope>NUCLEOTIDE SEQUENCE</scope>
    <source>
        <strain evidence="2">PSN243</strain>
    </source>
</reference>
<sequence>MVRKLANMYSPYQRSRHSSRLVILWVACFFLIVFLTWYLNSRRGGTAARYTSQIVGTKPGTRAEMRMKGGGWRKDVLDD</sequence>
<keyword evidence="3" id="KW-1185">Reference proteome</keyword>
<protein>
    <submittedName>
        <fullName evidence="2">Uncharacterized protein</fullName>
    </submittedName>
</protein>
<reference evidence="2" key="2">
    <citation type="submission" date="2023-05" db="EMBL/GenBank/DDBJ databases">
        <authorList>
            <consortium name="Lawrence Berkeley National Laboratory"/>
            <person name="Steindorff A."/>
            <person name="Hensen N."/>
            <person name="Bonometti L."/>
            <person name="Westerberg I."/>
            <person name="Brannstrom I.O."/>
            <person name="Guillou S."/>
            <person name="Cros-Aarteil S."/>
            <person name="Calhoun S."/>
            <person name="Haridas S."/>
            <person name="Kuo A."/>
            <person name="Mondo S."/>
            <person name="Pangilinan J."/>
            <person name="Riley R."/>
            <person name="Labutti K."/>
            <person name="Andreopoulos B."/>
            <person name="Lipzen A."/>
            <person name="Chen C."/>
            <person name="Yanf M."/>
            <person name="Daum C."/>
            <person name="Ng V."/>
            <person name="Clum A."/>
            <person name="Ohm R."/>
            <person name="Martin F."/>
            <person name="Silar P."/>
            <person name="Natvig D."/>
            <person name="Lalanne C."/>
            <person name="Gautier V."/>
            <person name="Ament-Velasquez S.L."/>
            <person name="Kruys A."/>
            <person name="Hutchinson M.I."/>
            <person name="Powell A.J."/>
            <person name="Barry K."/>
            <person name="Miller A.N."/>
            <person name="Grigoriev I.V."/>
            <person name="Debuchy R."/>
            <person name="Gladieux P."/>
            <person name="Thoren M.H."/>
            <person name="Johannesson H."/>
        </authorList>
    </citation>
    <scope>NUCLEOTIDE SEQUENCE</scope>
    <source>
        <strain evidence="2">PSN243</strain>
    </source>
</reference>
<accession>A0AAV9H5I0</accession>
<evidence type="ECO:0000256" key="1">
    <source>
        <dbReference type="SAM" id="Phobius"/>
    </source>
</evidence>
<name>A0AAV9H5I0_9PEZI</name>
<keyword evidence="1" id="KW-0812">Transmembrane</keyword>
<organism evidence="2 3">
    <name type="scientific">Podospora aff. communis PSN243</name>
    <dbReference type="NCBI Taxonomy" id="3040156"/>
    <lineage>
        <taxon>Eukaryota</taxon>
        <taxon>Fungi</taxon>
        <taxon>Dikarya</taxon>
        <taxon>Ascomycota</taxon>
        <taxon>Pezizomycotina</taxon>
        <taxon>Sordariomycetes</taxon>
        <taxon>Sordariomycetidae</taxon>
        <taxon>Sordariales</taxon>
        <taxon>Podosporaceae</taxon>
        <taxon>Podospora</taxon>
    </lineage>
</organism>
<evidence type="ECO:0000313" key="3">
    <source>
        <dbReference type="Proteomes" id="UP001321760"/>
    </source>
</evidence>
<keyword evidence="1" id="KW-1133">Transmembrane helix</keyword>
<proteinExistence type="predicted"/>
<dbReference type="Proteomes" id="UP001321760">
    <property type="component" value="Unassembled WGS sequence"/>
</dbReference>